<dbReference type="Proteomes" id="UP001348149">
    <property type="component" value="Unassembled WGS sequence"/>
</dbReference>
<gene>
    <name evidence="2" type="ORF">VK792_01490</name>
</gene>
<dbReference type="SUPFAM" id="SSF53474">
    <property type="entry name" value="alpha/beta-Hydrolases"/>
    <property type="match status" value="1"/>
</dbReference>
<dbReference type="InterPro" id="IPR051044">
    <property type="entry name" value="MAG_DAG_Lipase"/>
</dbReference>
<proteinExistence type="predicted"/>
<protein>
    <submittedName>
        <fullName evidence="2">Alpha/beta hydrolase</fullName>
    </submittedName>
</protein>
<dbReference type="EMBL" id="JAYLLH010000002">
    <property type="protein sequence ID" value="MEC3859945.1"/>
    <property type="molecule type" value="Genomic_DNA"/>
</dbReference>
<evidence type="ECO:0000259" key="1">
    <source>
        <dbReference type="Pfam" id="PF12146"/>
    </source>
</evidence>
<accession>A0ABU6HDK0</accession>
<feature type="domain" description="Serine aminopeptidase S33" evidence="1">
    <location>
        <begin position="40"/>
        <end position="292"/>
    </location>
</feature>
<dbReference type="InterPro" id="IPR029058">
    <property type="entry name" value="AB_hydrolase_fold"/>
</dbReference>
<dbReference type="Gene3D" id="3.40.50.1820">
    <property type="entry name" value="alpha/beta hydrolase"/>
    <property type="match status" value="1"/>
</dbReference>
<name>A0ABU6HDK0_9RHOB</name>
<organism evidence="2 3">
    <name type="scientific">Mesobacterium hydrothermale</name>
    <dbReference type="NCBI Taxonomy" id="3111907"/>
    <lineage>
        <taxon>Bacteria</taxon>
        <taxon>Pseudomonadati</taxon>
        <taxon>Pseudomonadota</taxon>
        <taxon>Alphaproteobacteria</taxon>
        <taxon>Rhodobacterales</taxon>
        <taxon>Roseobacteraceae</taxon>
        <taxon>Mesobacterium</taxon>
    </lineage>
</organism>
<comment type="caution">
    <text evidence="2">The sequence shown here is derived from an EMBL/GenBank/DDBJ whole genome shotgun (WGS) entry which is preliminary data.</text>
</comment>
<keyword evidence="2" id="KW-0378">Hydrolase</keyword>
<dbReference type="RefSeq" id="WP_326295534.1">
    <property type="nucleotide sequence ID" value="NZ_JAYLLH010000002.1"/>
</dbReference>
<reference evidence="2 3" key="1">
    <citation type="submission" date="2024-01" db="EMBL/GenBank/DDBJ databases">
        <title>Mesobacterium rodlantinim sp. nov., isolated from shallow sea hydrothermal systems off Kueishantao Island.</title>
        <authorList>
            <person name="Su Z."/>
            <person name="Tang K."/>
        </authorList>
    </citation>
    <scope>NUCLEOTIDE SEQUENCE [LARGE SCALE GENOMIC DNA]</scope>
    <source>
        <strain evidence="2 3">TK19101</strain>
    </source>
</reference>
<keyword evidence="3" id="KW-1185">Reference proteome</keyword>
<dbReference type="Pfam" id="PF12146">
    <property type="entry name" value="Hydrolase_4"/>
    <property type="match status" value="1"/>
</dbReference>
<dbReference type="GO" id="GO:0016787">
    <property type="term" value="F:hydrolase activity"/>
    <property type="evidence" value="ECO:0007669"/>
    <property type="project" value="UniProtKB-KW"/>
</dbReference>
<evidence type="ECO:0000313" key="2">
    <source>
        <dbReference type="EMBL" id="MEC3859945.1"/>
    </source>
</evidence>
<sequence>MLEPAPFHANLAQGPEGSRAYWLHAADGVRIRVGVFACEQARGTVLLFPGRTEYVEKYGRTAADFVARGYTVLAIDWRGQGLADRLLHNDRIGHVDHFTDFQKDVDAALHAAVTLNLPRPWHLMAHSMGGAIGLRAAMRGIAVASAVFTGPMWGIQISALMRPAAWALSWGGAKVGLGHKIAPGTKSDSYVASEPFEGNTLTTDREMFEYMRAQVLAEPSLQLGGPSLRWLNEALADCRTLAGRASPDLPCLTFVGSNERIVDTDRIRDRMAHWPGGRLELIAGGEHEVLMEGPQVRAHIADSAVALFDAARGHDGNGTAISA</sequence>
<dbReference type="InterPro" id="IPR022742">
    <property type="entry name" value="Hydrolase_4"/>
</dbReference>
<dbReference type="PANTHER" id="PTHR11614">
    <property type="entry name" value="PHOSPHOLIPASE-RELATED"/>
    <property type="match status" value="1"/>
</dbReference>
<evidence type="ECO:0000313" key="3">
    <source>
        <dbReference type="Proteomes" id="UP001348149"/>
    </source>
</evidence>